<keyword evidence="2" id="KW-0812">Transmembrane</keyword>
<dbReference type="AlphaFoldDB" id="A0A5C3KRW1"/>
<name>A0A5C3KRW1_COPMA</name>
<proteinExistence type="predicted"/>
<feature type="compositionally biased region" description="Polar residues" evidence="1">
    <location>
        <begin position="359"/>
        <end position="371"/>
    </location>
</feature>
<keyword evidence="2" id="KW-1133">Transmembrane helix</keyword>
<protein>
    <submittedName>
        <fullName evidence="4">Uncharacterized protein</fullName>
    </submittedName>
</protein>
<keyword evidence="3" id="KW-0732">Signal</keyword>
<feature type="chain" id="PRO_5022826308" evidence="3">
    <location>
        <begin position="28"/>
        <end position="462"/>
    </location>
</feature>
<keyword evidence="2" id="KW-0472">Membrane</keyword>
<feature type="compositionally biased region" description="Polar residues" evidence="1">
    <location>
        <begin position="270"/>
        <end position="279"/>
    </location>
</feature>
<dbReference type="CDD" id="cd12087">
    <property type="entry name" value="TM_EGFR-like"/>
    <property type="match status" value="1"/>
</dbReference>
<feature type="region of interest" description="Disordered" evidence="1">
    <location>
        <begin position="406"/>
        <end position="462"/>
    </location>
</feature>
<gene>
    <name evidence="4" type="ORF">FA15DRAFT_495689</name>
</gene>
<feature type="compositionally biased region" description="Polar residues" evidence="1">
    <location>
        <begin position="242"/>
        <end position="251"/>
    </location>
</feature>
<sequence length="462" mass="51713">MHKGRMVIEGALFTILCILLRAPAVFGTLINRTLDDTLEDPITGRTPQYFPAVGYWNGVDCALCQLKPELNRVMYRTYREVTYIPERGPVSIRVEFQGVAVYAFLTLARFADRLATLTDCDFILDEGEPVSFHYQPNSPTPDFTYHHLAFHRDGLENKNHSLEIAVRDRREQVYLNFDYVLYTQDDQSFPSSPTGNDSSNDSISTPPVGVIVGAVLGGVAALAIGIMIFLVLFYKKRRKRTTSSTPESQQPGDPPMSSLQGHPFQFDPRLNSNPVTPQNAPIVKPDYPYPVARQSPFFASSPTETTLSSPPFGIGRTSTPSLVASLSPTHVDETSTVRTMRTIPTPGVHVKSRLPAPYLSNSRPQTSALTSKRSEIARERQEELSRRLRSVEREMQIINRNILPSERAPSVAPPRSMTMAEMQQQMRRMQDEIETLRANQGSDWAAGLTDEPPPGYSPRDRD</sequence>
<keyword evidence="5" id="KW-1185">Reference proteome</keyword>
<dbReference type="EMBL" id="ML210228">
    <property type="protein sequence ID" value="TFK22987.1"/>
    <property type="molecule type" value="Genomic_DNA"/>
</dbReference>
<dbReference type="Proteomes" id="UP000307440">
    <property type="component" value="Unassembled WGS sequence"/>
</dbReference>
<organism evidence="4 5">
    <name type="scientific">Coprinopsis marcescibilis</name>
    <name type="common">Agaric fungus</name>
    <name type="synonym">Psathyrella marcescibilis</name>
    <dbReference type="NCBI Taxonomy" id="230819"/>
    <lineage>
        <taxon>Eukaryota</taxon>
        <taxon>Fungi</taxon>
        <taxon>Dikarya</taxon>
        <taxon>Basidiomycota</taxon>
        <taxon>Agaricomycotina</taxon>
        <taxon>Agaricomycetes</taxon>
        <taxon>Agaricomycetidae</taxon>
        <taxon>Agaricales</taxon>
        <taxon>Agaricineae</taxon>
        <taxon>Psathyrellaceae</taxon>
        <taxon>Coprinopsis</taxon>
    </lineage>
</organism>
<feature type="signal peptide" evidence="3">
    <location>
        <begin position="1"/>
        <end position="27"/>
    </location>
</feature>
<evidence type="ECO:0000256" key="3">
    <source>
        <dbReference type="SAM" id="SignalP"/>
    </source>
</evidence>
<feature type="region of interest" description="Disordered" evidence="1">
    <location>
        <begin position="241"/>
        <end position="286"/>
    </location>
</feature>
<evidence type="ECO:0000256" key="1">
    <source>
        <dbReference type="SAM" id="MobiDB-lite"/>
    </source>
</evidence>
<evidence type="ECO:0000256" key="2">
    <source>
        <dbReference type="SAM" id="Phobius"/>
    </source>
</evidence>
<accession>A0A5C3KRW1</accession>
<feature type="transmembrane region" description="Helical" evidence="2">
    <location>
        <begin position="208"/>
        <end position="234"/>
    </location>
</feature>
<dbReference type="OrthoDB" id="2758521at2759"/>
<evidence type="ECO:0000313" key="4">
    <source>
        <dbReference type="EMBL" id="TFK22987.1"/>
    </source>
</evidence>
<feature type="region of interest" description="Disordered" evidence="1">
    <location>
        <begin position="347"/>
        <end position="378"/>
    </location>
</feature>
<evidence type="ECO:0000313" key="5">
    <source>
        <dbReference type="Proteomes" id="UP000307440"/>
    </source>
</evidence>
<reference evidence="4 5" key="1">
    <citation type="journal article" date="2019" name="Nat. Ecol. Evol.">
        <title>Megaphylogeny resolves global patterns of mushroom evolution.</title>
        <authorList>
            <person name="Varga T."/>
            <person name="Krizsan K."/>
            <person name="Foldi C."/>
            <person name="Dima B."/>
            <person name="Sanchez-Garcia M."/>
            <person name="Sanchez-Ramirez S."/>
            <person name="Szollosi G.J."/>
            <person name="Szarkandi J.G."/>
            <person name="Papp V."/>
            <person name="Albert L."/>
            <person name="Andreopoulos W."/>
            <person name="Angelini C."/>
            <person name="Antonin V."/>
            <person name="Barry K.W."/>
            <person name="Bougher N.L."/>
            <person name="Buchanan P."/>
            <person name="Buyck B."/>
            <person name="Bense V."/>
            <person name="Catcheside P."/>
            <person name="Chovatia M."/>
            <person name="Cooper J."/>
            <person name="Damon W."/>
            <person name="Desjardin D."/>
            <person name="Finy P."/>
            <person name="Geml J."/>
            <person name="Haridas S."/>
            <person name="Hughes K."/>
            <person name="Justo A."/>
            <person name="Karasinski D."/>
            <person name="Kautmanova I."/>
            <person name="Kiss B."/>
            <person name="Kocsube S."/>
            <person name="Kotiranta H."/>
            <person name="LaButti K.M."/>
            <person name="Lechner B.E."/>
            <person name="Liimatainen K."/>
            <person name="Lipzen A."/>
            <person name="Lukacs Z."/>
            <person name="Mihaltcheva S."/>
            <person name="Morgado L.N."/>
            <person name="Niskanen T."/>
            <person name="Noordeloos M.E."/>
            <person name="Ohm R.A."/>
            <person name="Ortiz-Santana B."/>
            <person name="Ovrebo C."/>
            <person name="Racz N."/>
            <person name="Riley R."/>
            <person name="Savchenko A."/>
            <person name="Shiryaev A."/>
            <person name="Soop K."/>
            <person name="Spirin V."/>
            <person name="Szebenyi C."/>
            <person name="Tomsovsky M."/>
            <person name="Tulloss R.E."/>
            <person name="Uehling J."/>
            <person name="Grigoriev I.V."/>
            <person name="Vagvolgyi C."/>
            <person name="Papp T."/>
            <person name="Martin F.M."/>
            <person name="Miettinen O."/>
            <person name="Hibbett D.S."/>
            <person name="Nagy L.G."/>
        </authorList>
    </citation>
    <scope>NUCLEOTIDE SEQUENCE [LARGE SCALE GENOMIC DNA]</scope>
    <source>
        <strain evidence="4 5">CBS 121175</strain>
    </source>
</reference>
<dbReference type="STRING" id="230819.A0A5C3KRW1"/>